<dbReference type="AlphaFoldDB" id="A0A1M5TLJ0"/>
<dbReference type="EMBL" id="QOVN01000004">
    <property type="protein sequence ID" value="RXG28624.1"/>
    <property type="molecule type" value="Genomic_DNA"/>
</dbReference>
<feature type="transmembrane region" description="Helical" evidence="1">
    <location>
        <begin position="58"/>
        <end position="80"/>
    </location>
</feature>
<keyword evidence="5" id="KW-1185">Reference proteome</keyword>
<evidence type="ECO:0000313" key="5">
    <source>
        <dbReference type="Proteomes" id="UP000290037"/>
    </source>
</evidence>
<evidence type="ECO:0000313" key="2">
    <source>
        <dbReference type="EMBL" id="RXG28624.1"/>
    </source>
</evidence>
<dbReference type="Proteomes" id="UP000184240">
    <property type="component" value="Unassembled WGS sequence"/>
</dbReference>
<accession>A0A1M5TLJ0</accession>
<reference evidence="4" key="2">
    <citation type="submission" date="2016-11" db="EMBL/GenBank/DDBJ databases">
        <authorList>
            <person name="Varghese N."/>
            <person name="Submissions S."/>
        </authorList>
    </citation>
    <scope>NUCLEOTIDE SEQUENCE [LARGE SCALE GENOMIC DNA]</scope>
    <source>
        <strain evidence="4">DSM 19859</strain>
    </source>
</reference>
<proteinExistence type="predicted"/>
<evidence type="ECO:0000256" key="1">
    <source>
        <dbReference type="SAM" id="Phobius"/>
    </source>
</evidence>
<organism evidence="3 4">
    <name type="scientific">Leeuwenhoekiella palythoae</name>
    <dbReference type="NCBI Taxonomy" id="573501"/>
    <lineage>
        <taxon>Bacteria</taxon>
        <taxon>Pseudomonadati</taxon>
        <taxon>Bacteroidota</taxon>
        <taxon>Flavobacteriia</taxon>
        <taxon>Flavobacteriales</taxon>
        <taxon>Flavobacteriaceae</taxon>
        <taxon>Leeuwenhoekiella</taxon>
    </lineage>
</organism>
<name>A0A1M5TLJ0_9FLAO</name>
<keyword evidence="1" id="KW-0472">Membrane</keyword>
<reference evidence="2 5" key="3">
    <citation type="submission" date="2018-07" db="EMBL/GenBank/DDBJ databases">
        <title>Leeuwenhoekiella genomics.</title>
        <authorList>
            <person name="Tahon G."/>
            <person name="Willems A."/>
        </authorList>
    </citation>
    <scope>NUCLEOTIDE SEQUENCE [LARGE SCALE GENOMIC DNA]</scope>
    <source>
        <strain evidence="2 5">LMG 24856</strain>
    </source>
</reference>
<evidence type="ECO:0000313" key="3">
    <source>
        <dbReference type="EMBL" id="SHH51520.1"/>
    </source>
</evidence>
<keyword evidence="1" id="KW-0812">Transmembrane</keyword>
<feature type="transmembrane region" description="Helical" evidence="1">
    <location>
        <begin position="29"/>
        <end position="46"/>
    </location>
</feature>
<protein>
    <submittedName>
        <fullName evidence="3">Uncharacterized protein</fullName>
    </submittedName>
</protein>
<gene>
    <name evidence="2" type="ORF">DSM01_2085</name>
    <name evidence="3" type="ORF">SAMN04487999_0390</name>
</gene>
<dbReference type="STRING" id="573501.SAMN04487999_0390"/>
<sequence length="245" mass="28521">MPPIPKQEINFSTTTFKKIKEQSSYTTQLVNLGLGCIAFALLLFFIDSNTTPVNQLTVWISIIALIGMVFYTISYIYQFFDYEKIETYDRGSITILEEGILIDHKVLVQYAAIEYFSLHIDAYYEQRINMAMRTPMEQKSLGLKNTISFKTETGKLTRYFKLENKLRKELLEQTLLNLVTTNRFSRLDAKRTIKLIPERFRAHGRYKEFVIQQIKAGRINCTEGLLLHGYSSDAEAKMLRSKYCN</sequence>
<dbReference type="Proteomes" id="UP000290037">
    <property type="component" value="Unassembled WGS sequence"/>
</dbReference>
<reference evidence="3" key="1">
    <citation type="submission" date="2016-11" db="EMBL/GenBank/DDBJ databases">
        <authorList>
            <person name="Jaros S."/>
            <person name="Januszkiewicz K."/>
            <person name="Wedrychowicz H."/>
        </authorList>
    </citation>
    <scope>NUCLEOTIDE SEQUENCE [LARGE SCALE GENOMIC DNA]</scope>
    <source>
        <strain evidence="3">DSM 19859</strain>
    </source>
</reference>
<evidence type="ECO:0000313" key="4">
    <source>
        <dbReference type="Proteomes" id="UP000184240"/>
    </source>
</evidence>
<dbReference type="EMBL" id="FQXT01000001">
    <property type="protein sequence ID" value="SHH51520.1"/>
    <property type="molecule type" value="Genomic_DNA"/>
</dbReference>
<keyword evidence="1" id="KW-1133">Transmembrane helix</keyword>